<evidence type="ECO:0000313" key="2">
    <source>
        <dbReference type="EMBL" id="KQH81765.1"/>
    </source>
</evidence>
<keyword evidence="2" id="KW-0808">Transferase</keyword>
<evidence type="ECO:0000313" key="3">
    <source>
        <dbReference type="EMBL" id="SEW24035.1"/>
    </source>
</evidence>
<dbReference type="GeneID" id="33334998"/>
<evidence type="ECO:0000313" key="6">
    <source>
        <dbReference type="Proteomes" id="UP000250136"/>
    </source>
</evidence>
<dbReference type="Proteomes" id="UP000182125">
    <property type="component" value="Unassembled WGS sequence"/>
</dbReference>
<dbReference type="EMBL" id="CP015105">
    <property type="protein sequence ID" value="ASJ13408.1"/>
    <property type="molecule type" value="Genomic_DNA"/>
</dbReference>
<dbReference type="PANTHER" id="PTHR37171:SF1">
    <property type="entry name" value="SERINE_THREONINE-PROTEIN KINASE YRZF-RELATED"/>
    <property type="match status" value="1"/>
</dbReference>
<dbReference type="PANTHER" id="PTHR37171">
    <property type="entry name" value="SERINE/THREONINE-PROTEIN KINASE YRZF-RELATED"/>
    <property type="match status" value="1"/>
</dbReference>
<evidence type="ECO:0000313" key="4">
    <source>
        <dbReference type="Proteomes" id="UP000051862"/>
    </source>
</evidence>
<proteinExistence type="predicted"/>
<gene>
    <name evidence="1" type="ORF">A3L14_11185</name>
    <name evidence="2" type="ORF">AMR53_09405</name>
    <name evidence="3" type="ORF">SAMN05216170_2351</name>
</gene>
<evidence type="ECO:0000313" key="5">
    <source>
        <dbReference type="Proteomes" id="UP000182125"/>
    </source>
</evidence>
<organism evidence="2 4">
    <name type="scientific">Thermococcus thioreducens</name>
    <dbReference type="NCBI Taxonomy" id="277988"/>
    <lineage>
        <taxon>Archaea</taxon>
        <taxon>Methanobacteriati</taxon>
        <taxon>Methanobacteriota</taxon>
        <taxon>Thermococci</taxon>
        <taxon>Thermococcales</taxon>
        <taxon>Thermococcaceae</taxon>
        <taxon>Thermococcus</taxon>
    </lineage>
</organism>
<dbReference type="OrthoDB" id="86092at2157"/>
<dbReference type="AlphaFoldDB" id="A0A0Q2QPH9"/>
<dbReference type="GO" id="GO:0004674">
    <property type="term" value="F:protein serine/threonine kinase activity"/>
    <property type="evidence" value="ECO:0007669"/>
    <property type="project" value="UniProtKB-KW"/>
</dbReference>
<dbReference type="RefSeq" id="WP_055430011.1">
    <property type="nucleotide sequence ID" value="NZ_CP015105.1"/>
</dbReference>
<dbReference type="InterPro" id="IPR052396">
    <property type="entry name" value="Meiotic_Drive_Suppr_Kinase"/>
</dbReference>
<accession>A0A0Q2QPH9</accession>
<dbReference type="InterPro" id="IPR011009">
    <property type="entry name" value="Kinase-like_dom_sf"/>
</dbReference>
<evidence type="ECO:0000313" key="1">
    <source>
        <dbReference type="EMBL" id="ASJ13408.1"/>
    </source>
</evidence>
<protein>
    <submittedName>
        <fullName evidence="2 3">Serine/threonine protein kinase</fullName>
    </submittedName>
</protein>
<dbReference type="SUPFAM" id="SSF56112">
    <property type="entry name" value="Protein kinase-like (PK-like)"/>
    <property type="match status" value="1"/>
</dbReference>
<reference evidence="3 5" key="3">
    <citation type="submission" date="2016-10" db="EMBL/GenBank/DDBJ databases">
        <authorList>
            <person name="de Groot N.N."/>
        </authorList>
    </citation>
    <scope>NUCLEOTIDE SEQUENCE [LARGE SCALE GENOMIC DNA]</scope>
    <source>
        <strain evidence="3 5">OGL-20</strain>
    </source>
</reference>
<dbReference type="Proteomes" id="UP000051862">
    <property type="component" value="Unassembled WGS sequence"/>
</dbReference>
<keyword evidence="6" id="KW-1185">Reference proteome</keyword>
<dbReference type="Proteomes" id="UP000250136">
    <property type="component" value="Chromosome"/>
</dbReference>
<sequence length="215" mass="24798">MFDHLISKAQLGRFYSHLKSLGFEEVRPYSKGTTSLIFRAMLDEKNVIIKLQRPDSPRQNFAREAKIVRTIGPFGVTPPLIGYGVFEGLEYLIREFAEGEIILHADLEKRHLFEVVEKTALLDRLGLDHGQIQGGKHIIAGEHVYVIDFEKANWRKPKNLTSAVAMIFLNDNYISRRVRVKFGIDRDFLDEMRNEVRAYKRTGQLSGLLRLLSRL</sequence>
<reference evidence="1 6" key="2">
    <citation type="submission" date="2016-04" db="EMBL/GenBank/DDBJ databases">
        <title>Complete genome sequence of Thermococcus thioreducens type strain OGL-20P.</title>
        <authorList>
            <person name="Oger P.M."/>
        </authorList>
    </citation>
    <scope>NUCLEOTIDE SEQUENCE [LARGE SCALE GENOMIC DNA]</scope>
    <source>
        <strain evidence="1 6">OGL-20P</strain>
    </source>
</reference>
<keyword evidence="2" id="KW-0723">Serine/threonine-protein kinase</keyword>
<dbReference type="STRING" id="277988.SAMN05216170_2351"/>
<dbReference type="PATRIC" id="fig|277988.4.peg.1978"/>
<dbReference type="EMBL" id="FOIW01000003">
    <property type="protein sequence ID" value="SEW24035.1"/>
    <property type="molecule type" value="Genomic_DNA"/>
</dbReference>
<dbReference type="KEGG" id="ttd:A3L14_11185"/>
<name>A0A0Q2QPH9_9EURY</name>
<dbReference type="EMBL" id="LIXN01000016">
    <property type="protein sequence ID" value="KQH81765.1"/>
    <property type="molecule type" value="Genomic_DNA"/>
</dbReference>
<reference evidence="2 4" key="1">
    <citation type="submission" date="2015-08" db="EMBL/GenBank/DDBJ databases">
        <title>Thermococcus thioreducens DSM 14981 genome sequencing.</title>
        <authorList>
            <person name="Hong S.-J."/>
            <person name="Kim M.-C."/>
            <person name="Shin J.-H."/>
        </authorList>
    </citation>
    <scope>NUCLEOTIDE SEQUENCE [LARGE SCALE GENOMIC DNA]</scope>
    <source>
        <strain evidence="2 4">DSM 14981</strain>
    </source>
</reference>
<keyword evidence="2" id="KW-0418">Kinase</keyword>